<proteinExistence type="predicted"/>
<comment type="caution">
    <text evidence="1">The sequence shown here is derived from an EMBL/GenBank/DDBJ whole genome shotgun (WGS) entry which is preliminary data.</text>
</comment>
<protein>
    <submittedName>
        <fullName evidence="1">PX domain-containing protein EREL1-like isoform X1</fullName>
    </submittedName>
</protein>
<name>A0A699KUY5_TANCI</name>
<feature type="non-terminal residue" evidence="1">
    <location>
        <position position="64"/>
    </location>
</feature>
<dbReference type="InterPro" id="IPR044588">
    <property type="entry name" value="EREX-like"/>
</dbReference>
<accession>A0A699KUY5</accession>
<evidence type="ECO:0000313" key="1">
    <source>
        <dbReference type="EMBL" id="GFB12651.1"/>
    </source>
</evidence>
<dbReference type="PANTHER" id="PTHR46856">
    <property type="entry name" value="PX DOMAIN-CONTAINING PROTEIN EREL1-RELATED"/>
    <property type="match status" value="1"/>
</dbReference>
<organism evidence="1">
    <name type="scientific">Tanacetum cinerariifolium</name>
    <name type="common">Dalmatian daisy</name>
    <name type="synonym">Chrysanthemum cinerariifolium</name>
    <dbReference type="NCBI Taxonomy" id="118510"/>
    <lineage>
        <taxon>Eukaryota</taxon>
        <taxon>Viridiplantae</taxon>
        <taxon>Streptophyta</taxon>
        <taxon>Embryophyta</taxon>
        <taxon>Tracheophyta</taxon>
        <taxon>Spermatophyta</taxon>
        <taxon>Magnoliopsida</taxon>
        <taxon>eudicotyledons</taxon>
        <taxon>Gunneridae</taxon>
        <taxon>Pentapetalae</taxon>
        <taxon>asterids</taxon>
        <taxon>campanulids</taxon>
        <taxon>Asterales</taxon>
        <taxon>Asteraceae</taxon>
        <taxon>Asteroideae</taxon>
        <taxon>Anthemideae</taxon>
        <taxon>Anthemidinae</taxon>
        <taxon>Tanacetum</taxon>
    </lineage>
</organism>
<reference evidence="1" key="1">
    <citation type="journal article" date="2019" name="Sci. Rep.">
        <title>Draft genome of Tanacetum cinerariifolium, the natural source of mosquito coil.</title>
        <authorList>
            <person name="Yamashiro T."/>
            <person name="Shiraishi A."/>
            <person name="Satake H."/>
            <person name="Nakayama K."/>
        </authorList>
    </citation>
    <scope>NUCLEOTIDE SEQUENCE</scope>
</reference>
<dbReference type="AlphaFoldDB" id="A0A699KUY5"/>
<dbReference type="GO" id="GO:0015031">
    <property type="term" value="P:protein transport"/>
    <property type="evidence" value="ECO:0007669"/>
    <property type="project" value="InterPro"/>
</dbReference>
<dbReference type="EMBL" id="BKCJ010557741">
    <property type="protein sequence ID" value="GFB12651.1"/>
    <property type="molecule type" value="Genomic_DNA"/>
</dbReference>
<gene>
    <name evidence="1" type="ORF">Tci_684622</name>
</gene>
<sequence length="64" mass="7603">MEQQHRRHDGTSPLPFAMDWSHPPFKWNGRNTMWPQDSHIGWRYCVTIPTWVITPQATDMDPVL</sequence>
<dbReference type="PANTHER" id="PTHR46856:SF1">
    <property type="entry name" value="PX DOMAIN-CONTAINING PROTEIN EREL1-RELATED"/>
    <property type="match status" value="1"/>
</dbReference>